<feature type="domain" description="Protein kinase" evidence="1">
    <location>
        <begin position="172"/>
        <end position="373"/>
    </location>
</feature>
<dbReference type="SMART" id="SM00220">
    <property type="entry name" value="S_TKc"/>
    <property type="match status" value="1"/>
</dbReference>
<dbReference type="EMBL" id="JACEEZ010011914">
    <property type="protein sequence ID" value="KAG0721057.1"/>
    <property type="molecule type" value="Genomic_DNA"/>
</dbReference>
<dbReference type="SUPFAM" id="SSF56112">
    <property type="entry name" value="Protein kinase-like (PK-like)"/>
    <property type="match status" value="1"/>
</dbReference>
<dbReference type="InterPro" id="IPR000719">
    <property type="entry name" value="Prot_kinase_dom"/>
</dbReference>
<gene>
    <name evidence="2" type="primary">CRK5</name>
    <name evidence="2" type="ORF">GWK47_047223</name>
</gene>
<evidence type="ECO:0000313" key="3">
    <source>
        <dbReference type="Proteomes" id="UP000770661"/>
    </source>
</evidence>
<proteinExistence type="predicted"/>
<protein>
    <submittedName>
        <fullName evidence="2">CDPK-related kinase 5</fullName>
    </submittedName>
</protein>
<organism evidence="2 3">
    <name type="scientific">Chionoecetes opilio</name>
    <name type="common">Atlantic snow crab</name>
    <name type="synonym">Cancer opilio</name>
    <dbReference type="NCBI Taxonomy" id="41210"/>
    <lineage>
        <taxon>Eukaryota</taxon>
        <taxon>Metazoa</taxon>
        <taxon>Ecdysozoa</taxon>
        <taxon>Arthropoda</taxon>
        <taxon>Crustacea</taxon>
        <taxon>Multicrustacea</taxon>
        <taxon>Malacostraca</taxon>
        <taxon>Eumalacostraca</taxon>
        <taxon>Eucarida</taxon>
        <taxon>Decapoda</taxon>
        <taxon>Pleocyemata</taxon>
        <taxon>Brachyura</taxon>
        <taxon>Eubrachyura</taxon>
        <taxon>Majoidea</taxon>
        <taxon>Majidae</taxon>
        <taxon>Chionoecetes</taxon>
    </lineage>
</organism>
<name>A0A8J4Y5P0_CHIOP</name>
<dbReference type="GO" id="GO:0004672">
    <property type="term" value="F:protein kinase activity"/>
    <property type="evidence" value="ECO:0007669"/>
    <property type="project" value="InterPro"/>
</dbReference>
<sequence length="373" mass="40699">MDWVLDKVVDQSDCGASVGNTKITDLAFADDAVIFAESLEVLVMALQALHEEAKPLGLEVSWLKTKVQTELVVGWAVVASGEAVSWRTARHYAAMEQWRAVLQDTASPLVTTAQPATSSVCRVEQWWRTQGTPGDHGWLTTTTLGNTQKLAPILHHRRCNRANALQCASPCVVGGKWRGRGSLEHKKGGRLALSKDEIVRVAVKEPVDEPELIENTCEEAAVLREVEGEAGVPHLYGVTTDSPPCLVMQLCPGDTLEECLGRGEVRACLLALVQVCGVVRRLHARGITHGDIHERNVLTHTSKAGEVRAFLLDFGLAKRGTDPLQQESDVIDVVATALEMIPDADHLTDLRWRLNTTSSLDEVTALLHEALNL</sequence>
<dbReference type="OrthoDB" id="6372868at2759"/>
<evidence type="ECO:0000313" key="2">
    <source>
        <dbReference type="EMBL" id="KAG0721057.1"/>
    </source>
</evidence>
<dbReference type="InterPro" id="IPR011009">
    <property type="entry name" value="Kinase-like_dom_sf"/>
</dbReference>
<keyword evidence="2" id="KW-0418">Kinase</keyword>
<dbReference type="PROSITE" id="PS50011">
    <property type="entry name" value="PROTEIN_KINASE_DOM"/>
    <property type="match status" value="1"/>
</dbReference>
<dbReference type="AlphaFoldDB" id="A0A8J4Y5P0"/>
<dbReference type="InterPro" id="IPR001245">
    <property type="entry name" value="Ser-Thr/Tyr_kinase_cat_dom"/>
</dbReference>
<accession>A0A8J4Y5P0</accession>
<comment type="caution">
    <text evidence="2">The sequence shown here is derived from an EMBL/GenBank/DDBJ whole genome shotgun (WGS) entry which is preliminary data.</text>
</comment>
<dbReference type="GO" id="GO:0005524">
    <property type="term" value="F:ATP binding"/>
    <property type="evidence" value="ECO:0007669"/>
    <property type="project" value="InterPro"/>
</dbReference>
<evidence type="ECO:0000259" key="1">
    <source>
        <dbReference type="PROSITE" id="PS50011"/>
    </source>
</evidence>
<dbReference type="Proteomes" id="UP000770661">
    <property type="component" value="Unassembled WGS sequence"/>
</dbReference>
<keyword evidence="2" id="KW-0808">Transferase</keyword>
<dbReference type="Pfam" id="PF07714">
    <property type="entry name" value="PK_Tyr_Ser-Thr"/>
    <property type="match status" value="1"/>
</dbReference>
<keyword evidence="3" id="KW-1185">Reference proteome</keyword>
<dbReference type="Gene3D" id="1.10.510.10">
    <property type="entry name" value="Transferase(Phosphotransferase) domain 1"/>
    <property type="match status" value="1"/>
</dbReference>
<reference evidence="2" key="1">
    <citation type="submission" date="2020-07" db="EMBL/GenBank/DDBJ databases">
        <title>The High-quality genome of the commercially important snow crab, Chionoecetes opilio.</title>
        <authorList>
            <person name="Jeong J.-H."/>
            <person name="Ryu S."/>
        </authorList>
    </citation>
    <scope>NUCLEOTIDE SEQUENCE</scope>
    <source>
        <strain evidence="2">MADBK_172401_WGS</strain>
        <tissue evidence="2">Digestive gland</tissue>
    </source>
</reference>